<evidence type="ECO:0008006" key="3">
    <source>
        <dbReference type="Google" id="ProtNLM"/>
    </source>
</evidence>
<name>A0ABX0Y0X0_9ACTN</name>
<evidence type="ECO:0000313" key="1">
    <source>
        <dbReference type="EMBL" id="NJC71230.1"/>
    </source>
</evidence>
<organism evidence="1 2">
    <name type="scientific">Planosporangium thailandense</name>
    <dbReference type="NCBI Taxonomy" id="765197"/>
    <lineage>
        <taxon>Bacteria</taxon>
        <taxon>Bacillati</taxon>
        <taxon>Actinomycetota</taxon>
        <taxon>Actinomycetes</taxon>
        <taxon>Micromonosporales</taxon>
        <taxon>Micromonosporaceae</taxon>
        <taxon>Planosporangium</taxon>
    </lineage>
</organism>
<sequence>MTAPAPDRCLATADQMLRGAGALGASAVAAAWWPKACACLIRLALEGGIDAFWHQVSPPITACGAARTKQLLLRRYDRATARRIGFVWAALSSAAHHHCYDTAPGAGELRRLHTDVTALLTTLTNLADAIRSARTDR</sequence>
<accession>A0ABX0Y0X0</accession>
<protein>
    <recommendedName>
        <fullName evidence="3">Four helix bundle protein</fullName>
    </recommendedName>
</protein>
<dbReference type="EMBL" id="JAATVY010000010">
    <property type="protein sequence ID" value="NJC71230.1"/>
    <property type="molecule type" value="Genomic_DNA"/>
</dbReference>
<dbReference type="RefSeq" id="WP_167926137.1">
    <property type="nucleotide sequence ID" value="NZ_JAATVY010000010.1"/>
</dbReference>
<reference evidence="1 2" key="1">
    <citation type="submission" date="2020-03" db="EMBL/GenBank/DDBJ databases">
        <title>WGS of the type strain of Planosporangium spp.</title>
        <authorList>
            <person name="Thawai C."/>
        </authorList>
    </citation>
    <scope>NUCLEOTIDE SEQUENCE [LARGE SCALE GENOMIC DNA]</scope>
    <source>
        <strain evidence="1 2">TBRC 5610</strain>
    </source>
</reference>
<gene>
    <name evidence="1" type="ORF">HC031_16135</name>
</gene>
<dbReference type="Proteomes" id="UP000722989">
    <property type="component" value="Unassembled WGS sequence"/>
</dbReference>
<proteinExistence type="predicted"/>
<comment type="caution">
    <text evidence="1">The sequence shown here is derived from an EMBL/GenBank/DDBJ whole genome shotgun (WGS) entry which is preliminary data.</text>
</comment>
<keyword evidence="2" id="KW-1185">Reference proteome</keyword>
<evidence type="ECO:0000313" key="2">
    <source>
        <dbReference type="Proteomes" id="UP000722989"/>
    </source>
</evidence>